<reference evidence="1" key="2">
    <citation type="submission" date="2020-04" db="EMBL/GenBank/DDBJ databases">
        <authorList>
            <person name="Santos R.A.C."/>
            <person name="Steenwyk J.L."/>
            <person name="Rivero-Menendez O."/>
            <person name="Mead M.E."/>
            <person name="Silva L.P."/>
            <person name="Bastos R.W."/>
            <person name="Alastruey-Izquierdo A."/>
            <person name="Goldman G.H."/>
            <person name="Rokas A."/>
        </authorList>
    </citation>
    <scope>NUCLEOTIDE SEQUENCE</scope>
    <source>
        <strain evidence="1">CNM-CM8927</strain>
    </source>
</reference>
<reference evidence="1" key="1">
    <citation type="journal article" date="2020" name="bioRxiv">
        <title>Genomic and phenotypic heterogeneity of clinical isolates of the human pathogens Aspergillus fumigatus, Aspergillus lentulus and Aspergillus fumigatiaffinis.</title>
        <authorList>
            <person name="dos Santos R.A.C."/>
            <person name="Steenwyk J.L."/>
            <person name="Rivero-Menendez O."/>
            <person name="Mead M.E."/>
            <person name="Silva L.P."/>
            <person name="Bastos R.W."/>
            <person name="Alastruey-Izquierdo A."/>
            <person name="Goldman G.H."/>
            <person name="Rokas A."/>
        </authorList>
    </citation>
    <scope>NUCLEOTIDE SEQUENCE</scope>
    <source>
        <strain evidence="1">CNM-CM8927</strain>
    </source>
</reference>
<dbReference type="AlphaFoldDB" id="A0AAN5YE98"/>
<evidence type="ECO:0000313" key="2">
    <source>
        <dbReference type="Proteomes" id="UP000649114"/>
    </source>
</evidence>
<sequence length="205" mass="23610">MSKESNDPNAIELLSRLGTLLEEVANNLHHNRFDRTAIQTLLHQYSSRAESDGHLINASKQDSQCVEHGVFLCYVHAELLCWLTKHNYTIPASSVKWYSWRKLLSRKYRLPSLFSVRAHAAQLEELLRNVVAKAELLHAELRARELEIPDTEVDYERVTPHAPQGTPPEALHKLLHRAMLTEVLLREGKLLLLYPTTQLSYEDRT</sequence>
<dbReference type="EMBL" id="JAAAPU010000358">
    <property type="protein sequence ID" value="KAF4199130.1"/>
    <property type="molecule type" value="Genomic_DNA"/>
</dbReference>
<organism evidence="1 2">
    <name type="scientific">Aspergillus lentulus</name>
    <dbReference type="NCBI Taxonomy" id="293939"/>
    <lineage>
        <taxon>Eukaryota</taxon>
        <taxon>Fungi</taxon>
        <taxon>Dikarya</taxon>
        <taxon>Ascomycota</taxon>
        <taxon>Pezizomycotina</taxon>
        <taxon>Eurotiomycetes</taxon>
        <taxon>Eurotiomycetidae</taxon>
        <taxon>Eurotiales</taxon>
        <taxon>Aspergillaceae</taxon>
        <taxon>Aspergillus</taxon>
        <taxon>Aspergillus subgen. Fumigati</taxon>
    </lineage>
</organism>
<accession>A0AAN5YE98</accession>
<protein>
    <recommendedName>
        <fullName evidence="3">Glyoxalase family protein</fullName>
    </recommendedName>
</protein>
<dbReference type="Proteomes" id="UP000649114">
    <property type="component" value="Unassembled WGS sequence"/>
</dbReference>
<evidence type="ECO:0000313" key="1">
    <source>
        <dbReference type="EMBL" id="KAF4199130.1"/>
    </source>
</evidence>
<name>A0AAN5YE98_ASPLE</name>
<gene>
    <name evidence="1" type="ORF">CNMCM8927_005490</name>
</gene>
<evidence type="ECO:0008006" key="3">
    <source>
        <dbReference type="Google" id="ProtNLM"/>
    </source>
</evidence>
<comment type="caution">
    <text evidence="1">The sequence shown here is derived from an EMBL/GenBank/DDBJ whole genome shotgun (WGS) entry which is preliminary data.</text>
</comment>
<proteinExistence type="predicted"/>